<evidence type="ECO:0000256" key="1">
    <source>
        <dbReference type="ARBA" id="ARBA00005010"/>
    </source>
</evidence>
<keyword evidence="5" id="KW-0627">Porphyrin biosynthesis</keyword>
<comment type="catalytic activity">
    <reaction evidence="6">
        <text>precorrin-2 + NAD(+) = sirohydrochlorin + NADH + 2 H(+)</text>
        <dbReference type="Rhea" id="RHEA:15613"/>
        <dbReference type="ChEBI" id="CHEBI:15378"/>
        <dbReference type="ChEBI" id="CHEBI:57540"/>
        <dbReference type="ChEBI" id="CHEBI:57945"/>
        <dbReference type="ChEBI" id="CHEBI:58351"/>
        <dbReference type="ChEBI" id="CHEBI:58827"/>
        <dbReference type="EC" id="1.3.1.76"/>
    </reaction>
</comment>
<dbReference type="UniPathway" id="UPA00262">
    <property type="reaction ID" value="UER00222"/>
</dbReference>
<proteinExistence type="predicted"/>
<evidence type="ECO:0000256" key="2">
    <source>
        <dbReference type="ARBA" id="ARBA00012400"/>
    </source>
</evidence>
<dbReference type="GO" id="GO:0019354">
    <property type="term" value="P:siroheme biosynthetic process"/>
    <property type="evidence" value="ECO:0007669"/>
    <property type="project" value="UniProtKB-UniPathway"/>
</dbReference>
<dbReference type="Gene3D" id="3.40.50.720">
    <property type="entry name" value="NAD(P)-binding Rossmann-like Domain"/>
    <property type="match status" value="1"/>
</dbReference>
<gene>
    <name evidence="7" type="primary">sirC</name>
    <name evidence="7" type="ORF">MBBTH_14080</name>
</gene>
<evidence type="ECO:0000256" key="6">
    <source>
        <dbReference type="ARBA" id="ARBA00047561"/>
    </source>
</evidence>
<keyword evidence="8" id="KW-1185">Reference proteome</keyword>
<accession>A0A315XKU5</accession>
<keyword evidence="4" id="KW-0520">NAD</keyword>
<dbReference type="NCBIfam" id="TIGR01470">
    <property type="entry name" value="cysG_Nterm"/>
    <property type="match status" value="1"/>
</dbReference>
<dbReference type="Gene3D" id="1.10.8.610">
    <property type="entry name" value="SirC, precorrin-2 dehydrogenase, C-terminal helical domain-like"/>
    <property type="match status" value="1"/>
</dbReference>
<organism evidence="7 8">
    <name type="scientific">Methanobrevibacter thaueri</name>
    <dbReference type="NCBI Taxonomy" id="190975"/>
    <lineage>
        <taxon>Archaea</taxon>
        <taxon>Methanobacteriati</taxon>
        <taxon>Methanobacteriota</taxon>
        <taxon>Methanomada group</taxon>
        <taxon>Methanobacteria</taxon>
        <taxon>Methanobacteriales</taxon>
        <taxon>Methanobacteriaceae</taxon>
        <taxon>Methanobrevibacter</taxon>
    </lineage>
</organism>
<dbReference type="PANTHER" id="PTHR35330">
    <property type="entry name" value="SIROHEME BIOSYNTHESIS PROTEIN MET8"/>
    <property type="match status" value="1"/>
</dbReference>
<dbReference type="SUPFAM" id="SSF75615">
    <property type="entry name" value="Siroheme synthase middle domains-like"/>
    <property type="match status" value="1"/>
</dbReference>
<keyword evidence="3 7" id="KW-0560">Oxidoreductase</keyword>
<evidence type="ECO:0000256" key="4">
    <source>
        <dbReference type="ARBA" id="ARBA00023027"/>
    </source>
</evidence>
<dbReference type="OrthoDB" id="10510at2157"/>
<name>A0A315XKU5_9EURY</name>
<dbReference type="InterPro" id="IPR028161">
    <property type="entry name" value="Met8-like"/>
</dbReference>
<protein>
    <recommendedName>
        <fullName evidence="2">precorrin-2 dehydrogenase</fullName>
        <ecNumber evidence="2">1.3.1.76</ecNumber>
    </recommendedName>
</protein>
<dbReference type="Proteomes" id="UP000251717">
    <property type="component" value="Unassembled WGS sequence"/>
</dbReference>
<dbReference type="Pfam" id="PF13241">
    <property type="entry name" value="NAD_binding_7"/>
    <property type="match status" value="1"/>
</dbReference>
<evidence type="ECO:0000313" key="8">
    <source>
        <dbReference type="Proteomes" id="UP000251717"/>
    </source>
</evidence>
<dbReference type="GO" id="GO:0004325">
    <property type="term" value="F:ferrochelatase activity"/>
    <property type="evidence" value="ECO:0007669"/>
    <property type="project" value="InterPro"/>
</dbReference>
<evidence type="ECO:0000256" key="3">
    <source>
        <dbReference type="ARBA" id="ARBA00023002"/>
    </source>
</evidence>
<dbReference type="InterPro" id="IPR036291">
    <property type="entry name" value="NAD(P)-bd_dom_sf"/>
</dbReference>
<dbReference type="AlphaFoldDB" id="A0A315XKU5"/>
<evidence type="ECO:0000313" key="7">
    <source>
        <dbReference type="EMBL" id="PWB86425.1"/>
    </source>
</evidence>
<dbReference type="GO" id="GO:0043115">
    <property type="term" value="F:precorrin-2 dehydrogenase activity"/>
    <property type="evidence" value="ECO:0007669"/>
    <property type="project" value="UniProtKB-EC"/>
</dbReference>
<evidence type="ECO:0000256" key="5">
    <source>
        <dbReference type="ARBA" id="ARBA00023244"/>
    </source>
</evidence>
<sequence length="206" mass="23338">MDWTSLYLKTSNLNVFILGTGEVATRRANKFLDHGASVKLAGNQISDELKAKGAILCSTDDVDELVDWCDLVVIASGDEKLCDYVFKISGDKLINRADYPQEGNVIVPTSFNIGDIEISIFTNGKSPLMARQLRKKIQSIITEEDILEIELQDYARSRLKDIIDDQKERRTYLYEILEDDEINAMIKNKEIGKAKDYIDNLIRGLQ</sequence>
<comment type="pathway">
    <text evidence="1">Porphyrin-containing compound metabolism; siroheme biosynthesis; sirohydrochlorin from precorrin-2: step 1/1.</text>
</comment>
<dbReference type="PANTHER" id="PTHR35330:SF1">
    <property type="entry name" value="SIROHEME BIOSYNTHESIS PROTEIN MET8"/>
    <property type="match status" value="1"/>
</dbReference>
<reference evidence="7 8" key="1">
    <citation type="submission" date="2017-03" db="EMBL/GenBank/DDBJ databases">
        <title>Genome sequence of Methanobrevibacter thaueri.</title>
        <authorList>
            <person name="Poehlein A."/>
            <person name="Seedorf H."/>
            <person name="Daniel R."/>
        </authorList>
    </citation>
    <scope>NUCLEOTIDE SEQUENCE [LARGE SCALE GENOMIC DNA]</scope>
    <source>
        <strain evidence="7 8">DSM 11995</strain>
    </source>
</reference>
<dbReference type="SUPFAM" id="SSF51735">
    <property type="entry name" value="NAD(P)-binding Rossmann-fold domains"/>
    <property type="match status" value="1"/>
</dbReference>
<dbReference type="RefSeq" id="WP_116592477.1">
    <property type="nucleotide sequence ID" value="NZ_MZGS01000024.1"/>
</dbReference>
<dbReference type="EC" id="1.3.1.76" evidence="2"/>
<comment type="caution">
    <text evidence="7">The sequence shown here is derived from an EMBL/GenBank/DDBJ whole genome shotgun (WGS) entry which is preliminary data.</text>
</comment>
<dbReference type="EMBL" id="MZGS01000024">
    <property type="protein sequence ID" value="PWB86425.1"/>
    <property type="molecule type" value="Genomic_DNA"/>
</dbReference>
<dbReference type="InterPro" id="IPR042518">
    <property type="entry name" value="SirC_C"/>
</dbReference>
<dbReference type="InterPro" id="IPR006367">
    <property type="entry name" value="Sirohaem_synthase_N"/>
</dbReference>